<protein>
    <submittedName>
        <fullName evidence="6">2-phospho-L-lactate guanylyltransferase</fullName>
    </submittedName>
</protein>
<gene>
    <name evidence="6" type="ORF">BES08_26715</name>
</gene>
<dbReference type="Gene3D" id="3.90.550.10">
    <property type="entry name" value="Spore Coat Polysaccharide Biosynthesis Protein SpsA, Chain A"/>
    <property type="match status" value="1"/>
</dbReference>
<dbReference type="InterPro" id="IPR029044">
    <property type="entry name" value="Nucleotide-diphossugar_trans"/>
</dbReference>
<dbReference type="GO" id="GO:0005525">
    <property type="term" value="F:GTP binding"/>
    <property type="evidence" value="ECO:0007669"/>
    <property type="project" value="UniProtKB-KW"/>
</dbReference>
<dbReference type="EMBL" id="CP017077">
    <property type="protein sequence ID" value="AOR80457.1"/>
    <property type="molecule type" value="Genomic_DNA"/>
</dbReference>
<keyword evidence="3" id="KW-0547">Nucleotide-binding</keyword>
<dbReference type="KEGG" id="nre:BES08_26715"/>
<evidence type="ECO:0000256" key="2">
    <source>
        <dbReference type="ARBA" id="ARBA00022695"/>
    </source>
</evidence>
<evidence type="ECO:0000256" key="1">
    <source>
        <dbReference type="ARBA" id="ARBA00022679"/>
    </source>
</evidence>
<evidence type="ECO:0000256" key="4">
    <source>
        <dbReference type="ARBA" id="ARBA00023134"/>
    </source>
</evidence>
<evidence type="ECO:0000256" key="5">
    <source>
        <dbReference type="SAM" id="MobiDB-lite"/>
    </source>
</evidence>
<dbReference type="OrthoDB" id="5243750at2"/>
<dbReference type="PANTHER" id="PTHR40392">
    <property type="entry name" value="2-PHOSPHO-L-LACTATE GUANYLYLTRANSFERASE"/>
    <property type="match status" value="1"/>
</dbReference>
<dbReference type="AlphaFoldDB" id="A0A1D8AEA5"/>
<name>A0A1D8AEA5_9SPHN</name>
<dbReference type="NCBIfam" id="TIGR03552">
    <property type="entry name" value="F420_cofC"/>
    <property type="match status" value="1"/>
</dbReference>
<evidence type="ECO:0000256" key="3">
    <source>
        <dbReference type="ARBA" id="ARBA00022741"/>
    </source>
</evidence>
<organism evidence="6 7">
    <name type="scientific">Novosphingobium resinovorum</name>
    <dbReference type="NCBI Taxonomy" id="158500"/>
    <lineage>
        <taxon>Bacteria</taxon>
        <taxon>Pseudomonadati</taxon>
        <taxon>Pseudomonadota</taxon>
        <taxon>Alphaproteobacteria</taxon>
        <taxon>Sphingomonadales</taxon>
        <taxon>Sphingomonadaceae</taxon>
        <taxon>Novosphingobium</taxon>
    </lineage>
</organism>
<keyword evidence="2 6" id="KW-0548">Nucleotidyltransferase</keyword>
<sequence length="213" mass="22979">MKQGSQVKSRLSNLLDLPARTSLAQAMARRVVTSLRAVKGIEDVRLLAPTPVLTGMTTWMRDRGAGLNEELARACAALPDRPLLVIHADLPFLSPEDVEEILAEAFDTGVAIAPDRHGEGTNALALAKGGARRFAFGPGSLGHHLGFWPQAAIVRRRGLAFDLDTPDDFAEARHCASALVSGRRSGALPFGRCDRPVRADHRGRHKGEEGKRV</sequence>
<evidence type="ECO:0000313" key="6">
    <source>
        <dbReference type="EMBL" id="AOR80457.1"/>
    </source>
</evidence>
<dbReference type="PANTHER" id="PTHR40392:SF1">
    <property type="entry name" value="2-PHOSPHO-L-LACTATE GUANYLYLTRANSFERASE"/>
    <property type="match status" value="1"/>
</dbReference>
<evidence type="ECO:0000313" key="7">
    <source>
        <dbReference type="Proteomes" id="UP000094626"/>
    </source>
</evidence>
<reference evidence="7" key="1">
    <citation type="journal article" date="2017" name="J. Biotechnol.">
        <title>Complete genome sequence of Novosphingobium resinovorum SA1, a versatile xenobiotic-degrading bacterium capable of utilizing sulfanilic acid.</title>
        <authorList>
            <person name="Hegedus B."/>
            <person name="Kos P.B."/>
            <person name="Balint B."/>
            <person name="Maroti G."/>
            <person name="Gan H.M."/>
            <person name="Perei K."/>
            <person name="Rakhely G."/>
        </authorList>
    </citation>
    <scope>NUCLEOTIDE SEQUENCE [LARGE SCALE GENOMIC DNA]</scope>
    <source>
        <strain evidence="7">SA1</strain>
    </source>
</reference>
<dbReference type="SUPFAM" id="SSF53448">
    <property type="entry name" value="Nucleotide-diphospho-sugar transferases"/>
    <property type="match status" value="1"/>
</dbReference>
<dbReference type="InterPro" id="IPR002835">
    <property type="entry name" value="CofC"/>
</dbReference>
<accession>A0A1D8AEA5</accession>
<keyword evidence="7" id="KW-1185">Reference proteome</keyword>
<feature type="region of interest" description="Disordered" evidence="5">
    <location>
        <begin position="193"/>
        <end position="213"/>
    </location>
</feature>
<keyword evidence="4" id="KW-0342">GTP-binding</keyword>
<dbReference type="Proteomes" id="UP000094626">
    <property type="component" value="Plasmid pSA2"/>
</dbReference>
<dbReference type="GO" id="GO:0043814">
    <property type="term" value="F:phospholactate guanylyltransferase activity"/>
    <property type="evidence" value="ECO:0007669"/>
    <property type="project" value="InterPro"/>
</dbReference>
<keyword evidence="1 6" id="KW-0808">Transferase</keyword>
<geneLocation type="plasmid" evidence="6 7">
    <name>pSA2</name>
</geneLocation>
<keyword evidence="6" id="KW-0614">Plasmid</keyword>
<dbReference type="Pfam" id="PF01983">
    <property type="entry name" value="CofC"/>
    <property type="match status" value="1"/>
</dbReference>
<proteinExistence type="predicted"/>